<keyword evidence="2" id="KW-1185">Reference proteome</keyword>
<reference evidence="1 2" key="1">
    <citation type="journal article" date="2024" name="BMC Biol.">
        <title>Comparative genomics of Ascetosporea gives new insight into the evolutionary basis for animal parasitism in Rhizaria.</title>
        <authorList>
            <person name="Hiltunen Thoren M."/>
            <person name="Onut-Brannstrom I."/>
            <person name="Alfjorden A."/>
            <person name="Peckova H."/>
            <person name="Swords F."/>
            <person name="Hooper C."/>
            <person name="Holzer A.S."/>
            <person name="Bass D."/>
            <person name="Burki F."/>
        </authorList>
    </citation>
    <scope>NUCLEOTIDE SEQUENCE [LARGE SCALE GENOMIC DNA]</scope>
    <source>
        <strain evidence="1">20-A016</strain>
    </source>
</reference>
<comment type="caution">
    <text evidence="1">The sequence shown here is derived from an EMBL/GenBank/DDBJ whole genome shotgun (WGS) entry which is preliminary data.</text>
</comment>
<accession>A0ABV2AU39</accession>
<dbReference type="Proteomes" id="UP001439008">
    <property type="component" value="Unassembled WGS sequence"/>
</dbReference>
<organism evidence="1 2">
    <name type="scientific">Bonamia ostreae</name>
    <dbReference type="NCBI Taxonomy" id="126728"/>
    <lineage>
        <taxon>Eukaryota</taxon>
        <taxon>Sar</taxon>
        <taxon>Rhizaria</taxon>
        <taxon>Endomyxa</taxon>
        <taxon>Ascetosporea</taxon>
        <taxon>Haplosporida</taxon>
        <taxon>Bonamia</taxon>
    </lineage>
</organism>
<evidence type="ECO:0000313" key="1">
    <source>
        <dbReference type="EMBL" id="MES1922913.1"/>
    </source>
</evidence>
<gene>
    <name evidence="1" type="ORF">MHBO_004443</name>
</gene>
<protein>
    <submittedName>
        <fullName evidence="1">Uncharacterized protein</fullName>
    </submittedName>
</protein>
<name>A0ABV2AU39_9EUKA</name>
<evidence type="ECO:0000313" key="2">
    <source>
        <dbReference type="Proteomes" id="UP001439008"/>
    </source>
</evidence>
<proteinExistence type="predicted"/>
<dbReference type="EMBL" id="JBDODL010004026">
    <property type="protein sequence ID" value="MES1922913.1"/>
    <property type="molecule type" value="Genomic_DNA"/>
</dbReference>
<sequence>MIELLTGLSAGVLTRPETSYATATEMKANLQMTFAFITNFRGGIEQAVNDLLYAVDKICNRNDITPMGNYDAVFEWSNSYIENMEARFSELMQAQAVGAIDKAELRAWTMDEDYEKSKERIEKIDSEKPDVIEEVI</sequence>